<name>A0ACC2SLD8_9FUNG</name>
<proteinExistence type="predicted"/>
<organism evidence="1 2">
    <name type="scientific">Entomophthora muscae</name>
    <dbReference type="NCBI Taxonomy" id="34485"/>
    <lineage>
        <taxon>Eukaryota</taxon>
        <taxon>Fungi</taxon>
        <taxon>Fungi incertae sedis</taxon>
        <taxon>Zoopagomycota</taxon>
        <taxon>Entomophthoromycotina</taxon>
        <taxon>Entomophthoromycetes</taxon>
        <taxon>Entomophthorales</taxon>
        <taxon>Entomophthoraceae</taxon>
        <taxon>Entomophthora</taxon>
    </lineage>
</organism>
<gene>
    <name evidence="1" type="ORF">DSO57_1004921</name>
</gene>
<keyword evidence="2" id="KW-1185">Reference proteome</keyword>
<comment type="caution">
    <text evidence="1">The sequence shown here is derived from an EMBL/GenBank/DDBJ whole genome shotgun (WGS) entry which is preliminary data.</text>
</comment>
<evidence type="ECO:0000313" key="2">
    <source>
        <dbReference type="Proteomes" id="UP001165960"/>
    </source>
</evidence>
<dbReference type="EMBL" id="QTSX02004983">
    <property type="protein sequence ID" value="KAJ9062976.1"/>
    <property type="molecule type" value="Genomic_DNA"/>
</dbReference>
<dbReference type="Proteomes" id="UP001165960">
    <property type="component" value="Unassembled WGS sequence"/>
</dbReference>
<evidence type="ECO:0000313" key="1">
    <source>
        <dbReference type="EMBL" id="KAJ9062976.1"/>
    </source>
</evidence>
<sequence>MIIRQVKNLTQTGTVKELTRTYEELQLYAPSEMGFNTPATHLMYYDALKLHVMRHMNLDQVTNLQSLYCKAEKAEQTSNTLPRRKLENKKDPRILTQTGAPLDHPLEATGITPTINPKAQTDMGTETMASQIVLISISLPRKAIKMREKWQPPELTHTEWNILHVNKFQKLFVLYLL</sequence>
<protein>
    <submittedName>
        <fullName evidence="1">Uncharacterized protein</fullName>
    </submittedName>
</protein>
<reference evidence="1" key="1">
    <citation type="submission" date="2022-04" db="EMBL/GenBank/DDBJ databases">
        <title>Genome of the entomopathogenic fungus Entomophthora muscae.</title>
        <authorList>
            <person name="Elya C."/>
            <person name="Lovett B.R."/>
            <person name="Lee E."/>
            <person name="Macias A.M."/>
            <person name="Hajek A.E."/>
            <person name="De Bivort B.L."/>
            <person name="Kasson M.T."/>
            <person name="De Fine Licht H.H."/>
            <person name="Stajich J.E."/>
        </authorList>
    </citation>
    <scope>NUCLEOTIDE SEQUENCE</scope>
    <source>
        <strain evidence="1">Berkeley</strain>
    </source>
</reference>
<accession>A0ACC2SLD8</accession>